<name>A0A1J7K4P1_9PEZI</name>
<feature type="compositionally biased region" description="Basic and acidic residues" evidence="1">
    <location>
        <begin position="203"/>
        <end position="212"/>
    </location>
</feature>
<keyword evidence="3" id="KW-1185">Reference proteome</keyword>
<dbReference type="InParanoid" id="A0A1J7K4P1"/>
<dbReference type="Proteomes" id="UP000182658">
    <property type="component" value="Unassembled WGS sequence"/>
</dbReference>
<dbReference type="AlphaFoldDB" id="A0A1J7K4P1"/>
<sequence>MVFCLFTGSGGQASDEAPVAVGERRSLSICAYHFQSAAYRRLAGGLYIEADRKSSIDAQDPKVRRCRHPLTGVCTRMAACWYRAWPRLQRFAWATRRVRDVAEPVTRSRHQRRDAGQNMRLELGGRGSLHLHEPALLRRNNAPNATLWWQAKDHAGRNFAVSMWFWRFEEGKLHTTHENSSHGPHIVVRCSERRRSSSMAKQKCKDHGRPAE</sequence>
<evidence type="ECO:0000313" key="3">
    <source>
        <dbReference type="Proteomes" id="UP000182658"/>
    </source>
</evidence>
<accession>A0A1J7K4P1</accession>
<reference evidence="2 3" key="1">
    <citation type="submission" date="2016-10" db="EMBL/GenBank/DDBJ databases">
        <title>Draft genome sequence of Coniochaeta ligniaria NRRL30616, a lignocellulolytic fungus for bioabatement of inhibitors in plant biomass hydrolysates.</title>
        <authorList>
            <consortium name="DOE Joint Genome Institute"/>
            <person name="Jimenez D.J."/>
            <person name="Hector R.E."/>
            <person name="Riley R."/>
            <person name="Sun H."/>
            <person name="Grigoriev I.V."/>
            <person name="Van Elsas J.D."/>
            <person name="Nichols N.N."/>
        </authorList>
    </citation>
    <scope>NUCLEOTIDE SEQUENCE [LARGE SCALE GENOMIC DNA]</scope>
    <source>
        <strain evidence="2 3">NRRL 30616</strain>
    </source>
</reference>
<gene>
    <name evidence="2" type="ORF">CONLIGDRAFT_45305</name>
</gene>
<dbReference type="EMBL" id="KV875093">
    <property type="protein sequence ID" value="OIW35186.1"/>
    <property type="molecule type" value="Genomic_DNA"/>
</dbReference>
<feature type="region of interest" description="Disordered" evidence="1">
    <location>
        <begin position="191"/>
        <end position="212"/>
    </location>
</feature>
<protein>
    <submittedName>
        <fullName evidence="2">Uncharacterized protein</fullName>
    </submittedName>
</protein>
<proteinExistence type="predicted"/>
<evidence type="ECO:0000256" key="1">
    <source>
        <dbReference type="SAM" id="MobiDB-lite"/>
    </source>
</evidence>
<organism evidence="2 3">
    <name type="scientific">Coniochaeta ligniaria NRRL 30616</name>
    <dbReference type="NCBI Taxonomy" id="1408157"/>
    <lineage>
        <taxon>Eukaryota</taxon>
        <taxon>Fungi</taxon>
        <taxon>Dikarya</taxon>
        <taxon>Ascomycota</taxon>
        <taxon>Pezizomycotina</taxon>
        <taxon>Sordariomycetes</taxon>
        <taxon>Sordariomycetidae</taxon>
        <taxon>Coniochaetales</taxon>
        <taxon>Coniochaetaceae</taxon>
        <taxon>Coniochaeta</taxon>
    </lineage>
</organism>
<evidence type="ECO:0000313" key="2">
    <source>
        <dbReference type="EMBL" id="OIW35186.1"/>
    </source>
</evidence>